<accession>A0A420XYU9</accession>
<gene>
    <name evidence="1" type="ORF">DL546_000707</name>
</gene>
<proteinExistence type="predicted"/>
<comment type="caution">
    <text evidence="1">The sequence shown here is derived from an EMBL/GenBank/DDBJ whole genome shotgun (WGS) entry which is preliminary data.</text>
</comment>
<dbReference type="Proteomes" id="UP000275385">
    <property type="component" value="Unassembled WGS sequence"/>
</dbReference>
<evidence type="ECO:0000313" key="2">
    <source>
        <dbReference type="Proteomes" id="UP000275385"/>
    </source>
</evidence>
<sequence length="107" mass="11854">MSLSGPCQQPYRRNEVAYEISFEKIWNKEITRTAFALVVQGQHGNVELAALVKDKGRLHALPGSTDRGVLQILQGLPKRTSSVGSDAHYAVFRTPLILGPRLRRALS</sequence>
<dbReference type="AlphaFoldDB" id="A0A420XYU9"/>
<organism evidence="1 2">
    <name type="scientific">Coniochaeta pulveracea</name>
    <dbReference type="NCBI Taxonomy" id="177199"/>
    <lineage>
        <taxon>Eukaryota</taxon>
        <taxon>Fungi</taxon>
        <taxon>Dikarya</taxon>
        <taxon>Ascomycota</taxon>
        <taxon>Pezizomycotina</taxon>
        <taxon>Sordariomycetes</taxon>
        <taxon>Sordariomycetidae</taxon>
        <taxon>Coniochaetales</taxon>
        <taxon>Coniochaetaceae</taxon>
        <taxon>Coniochaeta</taxon>
    </lineage>
</organism>
<dbReference type="EMBL" id="QVQW01000089">
    <property type="protein sequence ID" value="RKU40841.1"/>
    <property type="molecule type" value="Genomic_DNA"/>
</dbReference>
<protein>
    <submittedName>
        <fullName evidence="1">Uncharacterized protein</fullName>
    </submittedName>
</protein>
<keyword evidence="2" id="KW-1185">Reference proteome</keyword>
<evidence type="ECO:0000313" key="1">
    <source>
        <dbReference type="EMBL" id="RKU40841.1"/>
    </source>
</evidence>
<reference evidence="1 2" key="1">
    <citation type="submission" date="2018-08" db="EMBL/GenBank/DDBJ databases">
        <title>Draft genome of the lignicolous fungus Coniochaeta pulveracea.</title>
        <authorList>
            <person name="Borstlap C.J."/>
            <person name="De Witt R.N."/>
            <person name="Botha A."/>
            <person name="Volschenk H."/>
        </authorList>
    </citation>
    <scope>NUCLEOTIDE SEQUENCE [LARGE SCALE GENOMIC DNA]</scope>
    <source>
        <strain evidence="1 2">CAB683</strain>
    </source>
</reference>
<name>A0A420XYU9_9PEZI</name>